<dbReference type="OrthoDB" id="2614496at2759"/>
<protein>
    <submittedName>
        <fullName evidence="1">Uncharacterized protein</fullName>
    </submittedName>
</protein>
<dbReference type="RefSeq" id="XP_041185261.1">
    <property type="nucleotide sequence ID" value="XM_041332101.1"/>
</dbReference>
<dbReference type="GeneID" id="64626118"/>
<dbReference type="Proteomes" id="UP000807769">
    <property type="component" value="Unassembled WGS sequence"/>
</dbReference>
<evidence type="ECO:0000313" key="1">
    <source>
        <dbReference type="EMBL" id="KAG1795597.1"/>
    </source>
</evidence>
<organism evidence="1 2">
    <name type="scientific">Suillus subaureus</name>
    <dbReference type="NCBI Taxonomy" id="48587"/>
    <lineage>
        <taxon>Eukaryota</taxon>
        <taxon>Fungi</taxon>
        <taxon>Dikarya</taxon>
        <taxon>Basidiomycota</taxon>
        <taxon>Agaricomycotina</taxon>
        <taxon>Agaricomycetes</taxon>
        <taxon>Agaricomycetidae</taxon>
        <taxon>Boletales</taxon>
        <taxon>Suillineae</taxon>
        <taxon>Suillaceae</taxon>
        <taxon>Suillus</taxon>
    </lineage>
</organism>
<gene>
    <name evidence="1" type="ORF">BJ212DRAFT_1291158</name>
</gene>
<feature type="non-terminal residue" evidence="1">
    <location>
        <position position="1"/>
    </location>
</feature>
<evidence type="ECO:0000313" key="2">
    <source>
        <dbReference type="Proteomes" id="UP000807769"/>
    </source>
</evidence>
<sequence>LGKNGLVLYNYPEDALMPGELCDTNQKSKGISDLTLCERGVLSDTLKDGSLTLKCFHAKDYPHRLLVSHDPVIYGEAPGPHSPHAFGHCLFVNGHIDRKGPS</sequence>
<dbReference type="EMBL" id="JABBWG010000307">
    <property type="protein sequence ID" value="KAG1795597.1"/>
    <property type="molecule type" value="Genomic_DNA"/>
</dbReference>
<reference evidence="1" key="1">
    <citation type="journal article" date="2020" name="New Phytol.">
        <title>Comparative genomics reveals dynamic genome evolution in host specialist ectomycorrhizal fungi.</title>
        <authorList>
            <person name="Lofgren L.A."/>
            <person name="Nguyen N.H."/>
            <person name="Vilgalys R."/>
            <person name="Ruytinx J."/>
            <person name="Liao H.L."/>
            <person name="Branco S."/>
            <person name="Kuo A."/>
            <person name="LaButti K."/>
            <person name="Lipzen A."/>
            <person name="Andreopoulos W."/>
            <person name="Pangilinan J."/>
            <person name="Riley R."/>
            <person name="Hundley H."/>
            <person name="Na H."/>
            <person name="Barry K."/>
            <person name="Grigoriev I.V."/>
            <person name="Stajich J.E."/>
            <person name="Kennedy P.G."/>
        </authorList>
    </citation>
    <scope>NUCLEOTIDE SEQUENCE</scope>
    <source>
        <strain evidence="1">MN1</strain>
    </source>
</reference>
<comment type="caution">
    <text evidence="1">The sequence shown here is derived from an EMBL/GenBank/DDBJ whole genome shotgun (WGS) entry which is preliminary data.</text>
</comment>
<accession>A0A9P7ATN8</accession>
<keyword evidence="2" id="KW-1185">Reference proteome</keyword>
<proteinExistence type="predicted"/>
<dbReference type="AlphaFoldDB" id="A0A9P7ATN8"/>
<name>A0A9P7ATN8_9AGAM</name>